<dbReference type="PROSITE" id="PS51635">
    <property type="entry name" value="PNPLA"/>
    <property type="match status" value="1"/>
</dbReference>
<feature type="region of interest" description="Disordered" evidence="3">
    <location>
        <begin position="352"/>
        <end position="387"/>
    </location>
</feature>
<dbReference type="OrthoDB" id="100834at2"/>
<evidence type="ECO:0000313" key="5">
    <source>
        <dbReference type="EMBL" id="EDM74767.1"/>
    </source>
</evidence>
<evidence type="ECO:0000256" key="1">
    <source>
        <dbReference type="ARBA" id="ARBA00023098"/>
    </source>
</evidence>
<feature type="short sequence motif" description="DGA/G" evidence="2">
    <location>
        <begin position="500"/>
        <end position="502"/>
    </location>
</feature>
<dbReference type="RefSeq" id="WP_006976085.1">
    <property type="nucleotide sequence ID" value="NZ_ABCS01000116.1"/>
</dbReference>
<evidence type="ECO:0000256" key="3">
    <source>
        <dbReference type="SAM" id="MobiDB-lite"/>
    </source>
</evidence>
<name>A6GH98_9BACT</name>
<keyword evidence="2" id="KW-0378">Hydrolase</keyword>
<proteinExistence type="predicted"/>
<feature type="region of interest" description="Disordered" evidence="3">
    <location>
        <begin position="14"/>
        <end position="56"/>
    </location>
</feature>
<dbReference type="InterPro" id="IPR016035">
    <property type="entry name" value="Acyl_Trfase/lysoPLipase"/>
</dbReference>
<comment type="caution">
    <text evidence="2">Lacks conserved residue(s) required for the propagation of feature annotation.</text>
</comment>
<feature type="domain" description="PNPLA" evidence="4">
    <location>
        <begin position="192"/>
        <end position="513"/>
    </location>
</feature>
<dbReference type="Gene3D" id="3.40.1090.10">
    <property type="entry name" value="Cytosolic phospholipase A2 catalytic domain"/>
    <property type="match status" value="1"/>
</dbReference>
<dbReference type="EMBL" id="ABCS01000116">
    <property type="protein sequence ID" value="EDM74767.1"/>
    <property type="molecule type" value="Genomic_DNA"/>
</dbReference>
<reference evidence="5 6" key="1">
    <citation type="submission" date="2007-06" db="EMBL/GenBank/DDBJ databases">
        <authorList>
            <person name="Shimkets L."/>
            <person name="Ferriera S."/>
            <person name="Johnson J."/>
            <person name="Kravitz S."/>
            <person name="Beeson K."/>
            <person name="Sutton G."/>
            <person name="Rogers Y.-H."/>
            <person name="Friedman R."/>
            <person name="Frazier M."/>
            <person name="Venter J.C."/>
        </authorList>
    </citation>
    <scope>NUCLEOTIDE SEQUENCE [LARGE SCALE GENOMIC DNA]</scope>
    <source>
        <strain evidence="5 6">SIR-1</strain>
    </source>
</reference>
<dbReference type="Pfam" id="PF01734">
    <property type="entry name" value="Patatin"/>
    <property type="match status" value="1"/>
</dbReference>
<dbReference type="Proteomes" id="UP000005801">
    <property type="component" value="Unassembled WGS sequence"/>
</dbReference>
<protein>
    <submittedName>
        <fullName evidence="5">Patatin-like phospholipase family protein</fullName>
    </submittedName>
</protein>
<keyword evidence="2" id="KW-0442">Lipid degradation</keyword>
<evidence type="ECO:0000313" key="6">
    <source>
        <dbReference type="Proteomes" id="UP000005801"/>
    </source>
</evidence>
<dbReference type="SUPFAM" id="SSF52151">
    <property type="entry name" value="FabD/lysophospholipase-like"/>
    <property type="match status" value="1"/>
</dbReference>
<gene>
    <name evidence="5" type="ORF">PPSIR1_15650</name>
</gene>
<dbReference type="eggNOG" id="COG1752">
    <property type="taxonomic scope" value="Bacteria"/>
</dbReference>
<dbReference type="STRING" id="391625.PPSIR1_15650"/>
<evidence type="ECO:0000259" key="4">
    <source>
        <dbReference type="PROSITE" id="PS51635"/>
    </source>
</evidence>
<keyword evidence="1 2" id="KW-0443">Lipid metabolism</keyword>
<feature type="active site" description="Nucleophile" evidence="2">
    <location>
        <position position="236"/>
    </location>
</feature>
<evidence type="ECO:0000256" key="2">
    <source>
        <dbReference type="PROSITE-ProRule" id="PRU01161"/>
    </source>
</evidence>
<keyword evidence="6" id="KW-1185">Reference proteome</keyword>
<dbReference type="InterPro" id="IPR002641">
    <property type="entry name" value="PNPLA_dom"/>
</dbReference>
<dbReference type="GO" id="GO:0016042">
    <property type="term" value="P:lipid catabolic process"/>
    <property type="evidence" value="ECO:0007669"/>
    <property type="project" value="UniProtKB-UniRule"/>
</dbReference>
<comment type="caution">
    <text evidence="5">The sequence shown here is derived from an EMBL/GenBank/DDBJ whole genome shotgun (WGS) entry which is preliminary data.</text>
</comment>
<dbReference type="GO" id="GO:0016787">
    <property type="term" value="F:hydrolase activity"/>
    <property type="evidence" value="ECO:0007669"/>
    <property type="project" value="UniProtKB-UniRule"/>
</dbReference>
<organism evidence="5 6">
    <name type="scientific">Plesiocystis pacifica SIR-1</name>
    <dbReference type="NCBI Taxonomy" id="391625"/>
    <lineage>
        <taxon>Bacteria</taxon>
        <taxon>Pseudomonadati</taxon>
        <taxon>Myxococcota</taxon>
        <taxon>Polyangia</taxon>
        <taxon>Nannocystales</taxon>
        <taxon>Nannocystaceae</taxon>
        <taxon>Plesiocystis</taxon>
    </lineage>
</organism>
<sequence length="1056" mass="113666">MVALALALAVLAAPPGLDPDRADAPVSAPAELPRAEPSAETRTEPEPAEPSAVESALATAGERCEQSLRGRIEVCSARARATPEHAAEDDPGVLETRACMATLAADLGSLTLAELLRMDPNAPVLLAGTGQARALIDDAAVHHVDLVEALGAAALAPARELASLGDNVRSTTSATLRSLQRANAAFTGDSALVVRGGVSMGAYQAGYLYYHTEFLKHHSAEHRGRQQGFSVVSGSSAGAINALMAAIHSCRAPEPDFLSSAFFQVWVGVGFYIDEGLPSLLDAVDDPRAALSKAPLLAAQDRVEAIMREPTGWAETLPHCEVVVGLTTTRTTPRDLAIGVDAASQAHAPLELGPALAPRGGSGPGEGPTSGPARTDEAGDPARPGAAPELSAALQEERFGFTFEAWGGRDPERPLHIHNLRPRVSQAEAGFSSGTLAQLRGELYPFAGRDPYAPVTIEDVLTLTRASAAFPLAFAPESMDYGVQTIDGDYRLLEDVELIDGGVFDNHPFGFAASLRSWSREPPAVYASPGGLAAACEADSPALSLLPDSPTEYLFVEPTLVAYDAGEPHESKLELCGGRGNRECLLGTYAEFALGFLESSREASLLEDADDLPYLRVQKAGRSGDTIELPRRGLPISGEQLAHFLAFFEIDFRVFDFIVGLVDAERHLAAHPTWSAMDAPDLRVDGRVQCLRDYWAASDAGRLPALIEVVDGEVPALPASCRELYAQPSPELERASAGPDRLQGDNHNFVALLIASHDYMHWLGTPAHDATAEFDRFFSELERAEFRFIDLQRLARKRVWALRSTIDLDAQRARKLVRDLSEQAIVRLADRQPSWRGRWLVELGGKAAANLAVEYRHPTKVVGLGVAINGLELHAGVTPHLLRLGPTVLRFDFGVRAHRLLRRAVLNPHPDYVDLGLSPGETPTSEFSELSEPWRMSFDAYHRWTLSGPGFFGATAQPSHAAVIQTELGVGFGVSEGIVFTNDASAIHRALRYGPEVSFGLTFFQRILVSTWVSIWVDGCEDRGPACVHGEAYRDSNLDREAVSVGANLMWRWLPL</sequence>
<feature type="short sequence motif" description="GXSXG" evidence="2">
    <location>
        <begin position="234"/>
        <end position="238"/>
    </location>
</feature>
<feature type="active site" description="Proton acceptor" evidence="2">
    <location>
        <position position="500"/>
    </location>
</feature>
<accession>A6GH98</accession>
<dbReference type="AlphaFoldDB" id="A6GH98"/>
<feature type="compositionally biased region" description="Basic and acidic residues" evidence="3">
    <location>
        <begin position="33"/>
        <end position="45"/>
    </location>
</feature>